<dbReference type="PROSITE" id="PS51257">
    <property type="entry name" value="PROKAR_LIPOPROTEIN"/>
    <property type="match status" value="1"/>
</dbReference>
<dbReference type="Gene3D" id="1.10.287.470">
    <property type="entry name" value="Helix hairpin bin"/>
    <property type="match status" value="1"/>
</dbReference>
<keyword evidence="7" id="KW-1185">Reference proteome</keyword>
<comment type="subcellular location">
    <subcellularLocation>
        <location evidence="1">Cell envelope</location>
    </subcellularLocation>
</comment>
<dbReference type="Pfam" id="PF25967">
    <property type="entry name" value="RND-MFP_C"/>
    <property type="match status" value="1"/>
</dbReference>
<dbReference type="PANTHER" id="PTHR30469:SF20">
    <property type="entry name" value="EFFLUX RND TRANSPORTER PERIPLASMIC ADAPTOR SUBUNIT"/>
    <property type="match status" value="1"/>
</dbReference>
<evidence type="ECO:0000313" key="7">
    <source>
        <dbReference type="Proteomes" id="UP001231915"/>
    </source>
</evidence>
<dbReference type="Proteomes" id="UP001231915">
    <property type="component" value="Unassembled WGS sequence"/>
</dbReference>
<comment type="similarity">
    <text evidence="2">Belongs to the membrane fusion protein (MFP) (TC 8.A.1) family.</text>
</comment>
<name>A0ABT7ENK3_9GAMM</name>
<dbReference type="NCBIfam" id="TIGR01730">
    <property type="entry name" value="RND_mfp"/>
    <property type="match status" value="1"/>
</dbReference>
<comment type="caution">
    <text evidence="6">The sequence shown here is derived from an EMBL/GenBank/DDBJ whole genome shotgun (WGS) entry which is preliminary data.</text>
</comment>
<dbReference type="Pfam" id="PF25917">
    <property type="entry name" value="BSH_RND"/>
    <property type="match status" value="1"/>
</dbReference>
<dbReference type="SUPFAM" id="SSF111369">
    <property type="entry name" value="HlyD-like secretion proteins"/>
    <property type="match status" value="1"/>
</dbReference>
<dbReference type="InterPro" id="IPR058627">
    <property type="entry name" value="MdtA-like_C"/>
</dbReference>
<dbReference type="Gene3D" id="2.40.30.170">
    <property type="match status" value="1"/>
</dbReference>
<dbReference type="InterPro" id="IPR058625">
    <property type="entry name" value="MdtA-like_BSH"/>
</dbReference>
<sequence>MKKAIFTVSLTSVLMLVGCDEPLENGVVLAPKPVKLYEIKEKPAMHLVHLPAFVEAAKETAVTFQVPGQINKITLQEGQEVKKGQLLAQLDQRDYKNALMSARADFRQAESDYRRAANLIGQKAISQSLLDQRLTQKNKAKSALDSAQKKLDDSTLVAPYDAIVAKVHIEKFENVAPQQPIVTLLSSKGSHAVVHVPASLVIKSDTEMPVRVSLELDAAPGIEIETTMFEAAAKANPSTQTFEVRYAFQPPKGLVVLPGMTGTLKGEFSSSNTIDANVYVVPLGAVVAQAGETFVWVVDMTTNKVERRQIKVSPHSQNKVSVTGLTEGEVIVAAGGHYLFEGAKVRPYKQ</sequence>
<proteinExistence type="inferred from homology"/>
<keyword evidence="3" id="KW-0813">Transport</keyword>
<evidence type="ECO:0000313" key="6">
    <source>
        <dbReference type="EMBL" id="MDK2596627.1"/>
    </source>
</evidence>
<accession>A0ABT7ENK3</accession>
<dbReference type="EMBL" id="JASJUT010000007">
    <property type="protein sequence ID" value="MDK2596627.1"/>
    <property type="molecule type" value="Genomic_DNA"/>
</dbReference>
<evidence type="ECO:0000256" key="1">
    <source>
        <dbReference type="ARBA" id="ARBA00004196"/>
    </source>
</evidence>
<dbReference type="PANTHER" id="PTHR30469">
    <property type="entry name" value="MULTIDRUG RESISTANCE PROTEIN MDTA"/>
    <property type="match status" value="1"/>
</dbReference>
<reference evidence="6 7" key="1">
    <citation type="submission" date="2023-05" db="EMBL/GenBank/DDBJ databases">
        <title>Pseudoalteromonas ardens sp. nov., Pseudoalteromonas obscura sp. nov., and Pseudoalteromonas umbrosa sp. nov., isolated from the coral Montipora capitata.</title>
        <authorList>
            <person name="Thomas E.M."/>
            <person name="Smith E.M."/>
            <person name="Papke E."/>
            <person name="Shlafstein M.D."/>
            <person name="Oline D.K."/>
            <person name="Videau P."/>
            <person name="Saw J.H."/>
            <person name="Strangman W.K."/>
            <person name="Ushijima B."/>
        </authorList>
    </citation>
    <scope>NUCLEOTIDE SEQUENCE [LARGE SCALE GENOMIC DNA]</scope>
    <source>
        <strain evidence="6 7">P94</strain>
    </source>
</reference>
<evidence type="ECO:0000259" key="4">
    <source>
        <dbReference type="Pfam" id="PF25917"/>
    </source>
</evidence>
<evidence type="ECO:0000259" key="5">
    <source>
        <dbReference type="Pfam" id="PF25967"/>
    </source>
</evidence>
<dbReference type="Gene3D" id="2.40.50.100">
    <property type="match status" value="1"/>
</dbReference>
<organism evidence="6 7">
    <name type="scientific">Pseudoalteromonas obscura</name>
    <dbReference type="NCBI Taxonomy" id="3048491"/>
    <lineage>
        <taxon>Bacteria</taxon>
        <taxon>Pseudomonadati</taxon>
        <taxon>Pseudomonadota</taxon>
        <taxon>Gammaproteobacteria</taxon>
        <taxon>Alteromonadales</taxon>
        <taxon>Pseudoalteromonadaceae</taxon>
        <taxon>Pseudoalteromonas</taxon>
    </lineage>
</organism>
<dbReference type="Gene3D" id="2.40.420.20">
    <property type="match status" value="1"/>
</dbReference>
<dbReference type="RefSeq" id="WP_284137828.1">
    <property type="nucleotide sequence ID" value="NZ_JASJUT010000007.1"/>
</dbReference>
<dbReference type="InterPro" id="IPR006143">
    <property type="entry name" value="RND_pump_MFP"/>
</dbReference>
<feature type="domain" description="Multidrug resistance protein MdtA-like barrel-sandwich hybrid" evidence="4">
    <location>
        <begin position="61"/>
        <end position="168"/>
    </location>
</feature>
<feature type="domain" description="Multidrug resistance protein MdtA-like C-terminal permuted SH3" evidence="5">
    <location>
        <begin position="277"/>
        <end position="335"/>
    </location>
</feature>
<evidence type="ECO:0000256" key="3">
    <source>
        <dbReference type="ARBA" id="ARBA00022448"/>
    </source>
</evidence>
<gene>
    <name evidence="6" type="ORF">QNM18_16380</name>
</gene>
<protein>
    <submittedName>
        <fullName evidence="6">Efflux RND transporter periplasmic adaptor subunit</fullName>
    </submittedName>
</protein>
<evidence type="ECO:0000256" key="2">
    <source>
        <dbReference type="ARBA" id="ARBA00009477"/>
    </source>
</evidence>